<dbReference type="Gene3D" id="3.30.70.1070">
    <property type="entry name" value="Sporulation related repeat"/>
    <property type="match status" value="1"/>
</dbReference>
<feature type="domain" description="SPOR" evidence="2">
    <location>
        <begin position="76"/>
        <end position="165"/>
    </location>
</feature>
<dbReference type="InterPro" id="IPR018711">
    <property type="entry name" value="NAGPA"/>
</dbReference>
<dbReference type="RefSeq" id="WP_137024192.1">
    <property type="nucleotide sequence ID" value="NZ_SZNT01000335.1"/>
</dbReference>
<dbReference type="InterPro" id="IPR036680">
    <property type="entry name" value="SPOR-like_sf"/>
</dbReference>
<proteinExistence type="predicted"/>
<dbReference type="EMBL" id="SZNT01000335">
    <property type="protein sequence ID" value="TKH08772.1"/>
    <property type="molecule type" value="Genomic_DNA"/>
</dbReference>
<dbReference type="PANTHER" id="PTHR40446:SF2">
    <property type="entry name" value="N-ACETYLGLUCOSAMINE-1-PHOSPHODIESTER ALPHA-N-ACETYLGLUCOSAMINIDASE"/>
    <property type="match status" value="1"/>
</dbReference>
<evidence type="ECO:0000313" key="4">
    <source>
        <dbReference type="Proteomes" id="UP000309170"/>
    </source>
</evidence>
<dbReference type="Pfam" id="PF09992">
    <property type="entry name" value="NAGPA"/>
    <property type="match status" value="1"/>
</dbReference>
<feature type="signal peptide" evidence="1">
    <location>
        <begin position="1"/>
        <end position="18"/>
    </location>
</feature>
<keyword evidence="1" id="KW-0732">Signal</keyword>
<feature type="chain" id="PRO_5040771905" description="SPOR domain-containing protein" evidence="1">
    <location>
        <begin position="19"/>
        <end position="532"/>
    </location>
</feature>
<dbReference type="PANTHER" id="PTHR40446">
    <property type="entry name" value="N-ACETYLGLUCOSAMINE-1-PHOSPHODIESTER ALPHA-N-ACETYLGLUCOSAMINIDASE"/>
    <property type="match status" value="1"/>
</dbReference>
<comment type="caution">
    <text evidence="3">The sequence shown here is derived from an EMBL/GenBank/DDBJ whole genome shotgun (WGS) entry which is preliminary data.</text>
</comment>
<reference evidence="3 4" key="1">
    <citation type="journal article" date="2019" name="Environ. Microbiol.">
        <title>An active ?-lactamase is a part of an orchestrated cell wall stress resistance network of Bacillus subtilis and related rhizosphere species.</title>
        <authorList>
            <person name="Bucher T."/>
            <person name="Keren-Paz A."/>
            <person name="Hausser J."/>
            <person name="Olender T."/>
            <person name="Cytryn E."/>
            <person name="Kolodkin-Gal I."/>
        </authorList>
    </citation>
    <scope>NUCLEOTIDE SEQUENCE [LARGE SCALE GENOMIC DNA]</scope>
    <source>
        <strain evidence="3 4">I4</strain>
    </source>
</reference>
<evidence type="ECO:0000313" key="3">
    <source>
        <dbReference type="EMBL" id="TKH08772.1"/>
    </source>
</evidence>
<organism evidence="3 4">
    <name type="scientific">Peribacillus simplex</name>
    <dbReference type="NCBI Taxonomy" id="1478"/>
    <lineage>
        <taxon>Bacteria</taxon>
        <taxon>Bacillati</taxon>
        <taxon>Bacillota</taxon>
        <taxon>Bacilli</taxon>
        <taxon>Bacillales</taxon>
        <taxon>Bacillaceae</taxon>
        <taxon>Peribacillus</taxon>
    </lineage>
</organism>
<dbReference type="InterPro" id="IPR007730">
    <property type="entry name" value="SPOR-like_dom"/>
</dbReference>
<gene>
    <name evidence="3" type="ORF">FC678_19285</name>
</gene>
<dbReference type="GO" id="GO:0042834">
    <property type="term" value="F:peptidoglycan binding"/>
    <property type="evidence" value="ECO:0007669"/>
    <property type="project" value="InterPro"/>
</dbReference>
<protein>
    <recommendedName>
        <fullName evidence="2">SPOR domain-containing protein</fullName>
    </recommendedName>
</protein>
<dbReference type="Proteomes" id="UP000309170">
    <property type="component" value="Unassembled WGS sequence"/>
</dbReference>
<dbReference type="SUPFAM" id="SSF110997">
    <property type="entry name" value="Sporulation related repeat"/>
    <property type="match status" value="1"/>
</dbReference>
<dbReference type="AlphaFoldDB" id="A0A9X8ZEF4"/>
<accession>A0A9X8ZEF4</accession>
<sequence>MKKLWKKPILPIATISLASVMIVNSIPETPVQAELNAQLQVKNYVLPLGTPNLIEQRTSMNPAPGVTYTKIQRGEASSKDYFTVDVAFVKTKKQAKILLGNLKRDGFKNARIIREADRPMDDGEKGPLGYIVRIGQYQLEADAAEMRNKLSQKGYSGLRTVYTGEDGEKTTGPWVVNVLEVDQDQFRGHVEPELANDAVTGKETLTQIADRNDAIAGVNAGYFVVGEKDGTPGDLAGIFASKGQLVSEAINGRSALILSSVEEKANIASVSTSIQATSSDGAVREVDGLNRKPGLIRNCGGVGGDATTERAKHDFTCTDESELIQYTSVFGERTESGDGVEVVVNHAGEVAEIRNRRGGVIPRSGSVFAGTGEAAEWLRDHARQGMKIQVKSEIIGDGKLLKLDQTTSMINGGPRLLEKGEISINAVEEGFHWEEDPGFYYRFGERRNPRTLAGIKENGNLLFVTIDGRAPGWSVGANFEESAKVMKSLGAIDAINLDGGGSTTMTVGDDRVTRPSDAAGERPIADGILLVE</sequence>
<evidence type="ECO:0000256" key="1">
    <source>
        <dbReference type="SAM" id="SignalP"/>
    </source>
</evidence>
<evidence type="ECO:0000259" key="2">
    <source>
        <dbReference type="PROSITE" id="PS51724"/>
    </source>
</evidence>
<dbReference type="PROSITE" id="PS51724">
    <property type="entry name" value="SPOR"/>
    <property type="match status" value="1"/>
</dbReference>
<name>A0A9X8ZEF4_9BACI</name>